<evidence type="ECO:0000256" key="1">
    <source>
        <dbReference type="SAM" id="Phobius"/>
    </source>
</evidence>
<accession>A0ABM8TAL2</accession>
<dbReference type="Proteomes" id="UP000672657">
    <property type="component" value="Unassembled WGS sequence"/>
</dbReference>
<protein>
    <submittedName>
        <fullName evidence="2">Uncharacterized protein</fullName>
    </submittedName>
</protein>
<comment type="caution">
    <text evidence="2">The sequence shown here is derived from an EMBL/GenBank/DDBJ whole genome shotgun (WGS) entry which is preliminary data.</text>
</comment>
<keyword evidence="1" id="KW-1133">Transmembrane helix</keyword>
<evidence type="ECO:0000313" key="2">
    <source>
        <dbReference type="EMBL" id="CAG2129859.1"/>
    </source>
</evidence>
<proteinExistence type="predicted"/>
<keyword evidence="1" id="KW-0812">Transmembrane</keyword>
<evidence type="ECO:0000313" key="3">
    <source>
        <dbReference type="Proteomes" id="UP000672657"/>
    </source>
</evidence>
<sequence length="131" mass="14701">MRAAVGKSACVTGMLYQTVDFQEWLQRDSETHRYKRPPYAIDRLLLWCTALTKILIKKNDKNTGGPELIHICASSERLAMHKLPVVTLCLLAALSVMTVFICLSGALTPRDTEYGSGKAVFKHYIVQYVNP</sequence>
<reference evidence="2 3" key="1">
    <citation type="submission" date="2021-03" db="EMBL/GenBank/DDBJ databases">
        <authorList>
            <person name="Peeters C."/>
        </authorList>
    </citation>
    <scope>NUCLEOTIDE SEQUENCE [LARGE SCALE GENOMIC DNA]</scope>
    <source>
        <strain evidence="2 3">LMG 26411</strain>
    </source>
</reference>
<organism evidence="2 3">
    <name type="scientific">Cupriavidus numazuensis</name>
    <dbReference type="NCBI Taxonomy" id="221992"/>
    <lineage>
        <taxon>Bacteria</taxon>
        <taxon>Pseudomonadati</taxon>
        <taxon>Pseudomonadota</taxon>
        <taxon>Betaproteobacteria</taxon>
        <taxon>Burkholderiales</taxon>
        <taxon>Burkholderiaceae</taxon>
        <taxon>Cupriavidus</taxon>
    </lineage>
</organism>
<keyword evidence="1" id="KW-0472">Membrane</keyword>
<name>A0ABM8TAL2_9BURK</name>
<feature type="transmembrane region" description="Helical" evidence="1">
    <location>
        <begin position="85"/>
        <end position="107"/>
    </location>
</feature>
<keyword evidence="3" id="KW-1185">Reference proteome</keyword>
<gene>
    <name evidence="2" type="ORF">LMG26411_00239</name>
</gene>
<dbReference type="EMBL" id="CAJPVI010000001">
    <property type="protein sequence ID" value="CAG2129859.1"/>
    <property type="molecule type" value="Genomic_DNA"/>
</dbReference>